<dbReference type="RefSeq" id="WP_165237431.1">
    <property type="nucleotide sequence ID" value="NZ_CP049257.1"/>
</dbReference>
<proteinExistence type="inferred from homology"/>
<dbReference type="Proteomes" id="UP000502996">
    <property type="component" value="Chromosome"/>
</dbReference>
<keyword evidence="7" id="KW-0378">Hydrolase</keyword>
<keyword evidence="14" id="KW-1185">Reference proteome</keyword>
<evidence type="ECO:0000256" key="2">
    <source>
        <dbReference type="ARBA" id="ARBA00004613"/>
    </source>
</evidence>
<keyword evidence="10" id="KW-0865">Zymogen</keyword>
<dbReference type="EMBL" id="CP049257">
    <property type="protein sequence ID" value="QIG45153.1"/>
    <property type="molecule type" value="Genomic_DNA"/>
</dbReference>
<keyword evidence="4" id="KW-0964">Secreted</keyword>
<feature type="chain" id="PRO_5039211779" evidence="12">
    <location>
        <begin position="27"/>
        <end position="1275"/>
    </location>
</feature>
<evidence type="ECO:0000256" key="7">
    <source>
        <dbReference type="ARBA" id="ARBA00022801"/>
    </source>
</evidence>
<evidence type="ECO:0000256" key="9">
    <source>
        <dbReference type="ARBA" id="ARBA00023049"/>
    </source>
</evidence>
<evidence type="ECO:0000256" key="12">
    <source>
        <dbReference type="SAM" id="SignalP"/>
    </source>
</evidence>
<evidence type="ECO:0000256" key="11">
    <source>
        <dbReference type="SAM" id="MobiDB-lite"/>
    </source>
</evidence>
<dbReference type="GO" id="GO:0005615">
    <property type="term" value="C:extracellular space"/>
    <property type="evidence" value="ECO:0007669"/>
    <property type="project" value="InterPro"/>
</dbReference>
<comment type="subcellular location">
    <subcellularLocation>
        <location evidence="2">Secreted</location>
    </subcellularLocation>
</comment>
<dbReference type="PANTHER" id="PTHR33478">
    <property type="entry name" value="EXTRACELLULAR METALLOPROTEINASE MEP"/>
    <property type="match status" value="1"/>
</dbReference>
<keyword evidence="5" id="KW-0645">Protease</keyword>
<comment type="cofactor">
    <cofactor evidence="1">
        <name>Zn(2+)</name>
        <dbReference type="ChEBI" id="CHEBI:29105"/>
    </cofactor>
</comment>
<dbReference type="AlphaFoldDB" id="A0A6G6WJ32"/>
<dbReference type="KEGG" id="nano:G5V58_22435"/>
<feature type="region of interest" description="Disordered" evidence="11">
    <location>
        <begin position="840"/>
        <end position="874"/>
    </location>
</feature>
<evidence type="ECO:0000256" key="8">
    <source>
        <dbReference type="ARBA" id="ARBA00022833"/>
    </source>
</evidence>
<name>A0A6G6WJ32_9ACTN</name>
<feature type="compositionally biased region" description="Polar residues" evidence="11">
    <location>
        <begin position="864"/>
        <end position="874"/>
    </location>
</feature>
<evidence type="ECO:0000256" key="5">
    <source>
        <dbReference type="ARBA" id="ARBA00022670"/>
    </source>
</evidence>
<comment type="similarity">
    <text evidence="3">Belongs to the peptidase M36 family.</text>
</comment>
<evidence type="ECO:0000256" key="10">
    <source>
        <dbReference type="ARBA" id="ARBA00023145"/>
    </source>
</evidence>
<evidence type="ECO:0000256" key="4">
    <source>
        <dbReference type="ARBA" id="ARBA00022525"/>
    </source>
</evidence>
<dbReference type="SUPFAM" id="SSF55486">
    <property type="entry name" value="Metalloproteases ('zincins'), catalytic domain"/>
    <property type="match status" value="1"/>
</dbReference>
<dbReference type="GO" id="GO:0006508">
    <property type="term" value="P:proteolysis"/>
    <property type="evidence" value="ECO:0007669"/>
    <property type="project" value="UniProtKB-KW"/>
</dbReference>
<dbReference type="Gene3D" id="1.10.390.10">
    <property type="entry name" value="Neutral Protease Domain 2"/>
    <property type="match status" value="1"/>
</dbReference>
<keyword evidence="8" id="KW-0862">Zinc</keyword>
<gene>
    <name evidence="13" type="ORF">G5V58_22435</name>
</gene>
<protein>
    <submittedName>
        <fullName evidence="13">Peptidase M36</fullName>
    </submittedName>
</protein>
<dbReference type="Gene3D" id="3.10.170.10">
    <property type="match status" value="1"/>
</dbReference>
<dbReference type="InterPro" id="IPR001842">
    <property type="entry name" value="Peptidase_M36"/>
</dbReference>
<reference evidence="13 14" key="1">
    <citation type="submission" date="2020-02" db="EMBL/GenBank/DDBJ databases">
        <title>Full genome sequence of Nocardioides sp. R-3366.</title>
        <authorList>
            <person name="Im W.-T."/>
        </authorList>
    </citation>
    <scope>NUCLEOTIDE SEQUENCE [LARGE SCALE GENOMIC DNA]</scope>
    <source>
        <strain evidence="13 14">R-3366</strain>
    </source>
</reference>
<feature type="signal peptide" evidence="12">
    <location>
        <begin position="1"/>
        <end position="26"/>
    </location>
</feature>
<dbReference type="PANTHER" id="PTHR33478:SF1">
    <property type="entry name" value="EXTRACELLULAR METALLOPROTEINASE MEP"/>
    <property type="match status" value="1"/>
</dbReference>
<dbReference type="InterPro" id="IPR027268">
    <property type="entry name" value="Peptidase_M4/M1_CTD_sf"/>
</dbReference>
<dbReference type="GO" id="GO:0008270">
    <property type="term" value="F:zinc ion binding"/>
    <property type="evidence" value="ECO:0007669"/>
    <property type="project" value="InterPro"/>
</dbReference>
<sequence>MTPPRRRARTAAFAVTLAALTLGVLAAQPPAGATAPAQAGPGTTTPTHVTLADPVTGLADIAGVGPAVAPSLVQEAAARALGRDVSVTWNDAGTPASIFAADGVLAPADGQAPASTAKAWIGAHRDLLGLTGAQVDDLELVSEQPFADSPARAVLYRQRFGGLASATRGMVTVGVAADGSVAYVSSSLVKAQDAPLAQPTLTPLQGWLKAAANVQRPVVGAALSAITSTVSGGWTRLSVPGFDQPQLARIRAFARNDGTVRPVVEADVIDTSKGTSTAYRAFVDAVDGSVLMRHDAVENSNNAFPFQGSYTTTDCGQPHAFTLSDTKTKTLTAVVVPALVGADDIIVKLSGPNGLSQSFDLLTSPEVATYTAPGGGTLPAGDYALQVCPFDATTIGGPYTALVTTSDLGAGSPAQPAWRAFAANPDLASVTSTTGAPGNAVVECWYAGTPGCSAGEAHENVAATGPWDQVGGVPTFTTIGNNANTHEAWASPLSPGGLFQAPYEPDRQYTEAFTDAWNNSRCNPANLVPGGNDINAVVTNLFTGHNRIHDFAYYLGFTEKNYNLQLDNGGRGGVGGDQEIGNAQAGAATTQVFDQTGVATGRNNANQIALQDGVPGITNQYLFQPVAGAFYAPCADGAMDTGIYGHEYTHAISNRMVGGPDDGLTSEQGGAMGESWSDLDAAEYQFENDYPTGTNPWSLGSYTTGNLQRGIRDYAINENPLNYSDYGFDTTGPEVHADGEIWNGVQWEVRQALVDRWNATYPYGDKALQQQCAEATATQTPLPASQCPGNRRWLQLVYDAWLLQPGATDMLQARNAMLAADQMRFGGANQAALSSAFARRGMGADASTPTPDSDEPVPSFRSAHGNNSEVTFATSSPGKVYVGDFEARATPVADTDPATPLGAKAAFTPGTYTITFVSPKNGFRRIRMVVPDSGVALTQPIDDAAANVASSANGAAVIDTATTAGSLNAASLIDGTEASNWAGKTATNVDQSHPAVAVRLAGGLQSVSAAKVSALLRPAATSDTDPDSGSRFTALRQFALQACTEKCGDPASYTTFYTSPADAFPGDVPRPVAPDQTMRTFRFAPVLASAVRLVALENQCTGTVKYAGEQDADPTSATDCATASDRGTIVHAAELQVFSGAIPDDPTGTFGTSAAGRAVKTHTRIRLPKVWQVRGGAPAKLKYQVVAKTTSGATKVGVAVIRIDGRKVEKVKVAVTAKRGKKVVGKSFRLPASLGLGTHRIQVTFKSRDKALFTSSKSRRIVLTVVKRARPGGGG</sequence>
<evidence type="ECO:0000256" key="1">
    <source>
        <dbReference type="ARBA" id="ARBA00001947"/>
    </source>
</evidence>
<evidence type="ECO:0000313" key="13">
    <source>
        <dbReference type="EMBL" id="QIG45153.1"/>
    </source>
</evidence>
<dbReference type="InterPro" id="IPR050371">
    <property type="entry name" value="Fungal_virulence_M36"/>
</dbReference>
<evidence type="ECO:0000313" key="14">
    <source>
        <dbReference type="Proteomes" id="UP000502996"/>
    </source>
</evidence>
<keyword evidence="12" id="KW-0732">Signal</keyword>
<dbReference type="Pfam" id="PF02128">
    <property type="entry name" value="Peptidase_M36"/>
    <property type="match status" value="1"/>
</dbReference>
<dbReference type="GO" id="GO:0004222">
    <property type="term" value="F:metalloendopeptidase activity"/>
    <property type="evidence" value="ECO:0007669"/>
    <property type="project" value="InterPro"/>
</dbReference>
<accession>A0A6G6WJ32</accession>
<evidence type="ECO:0000256" key="6">
    <source>
        <dbReference type="ARBA" id="ARBA00022723"/>
    </source>
</evidence>
<keyword evidence="6" id="KW-0479">Metal-binding</keyword>
<keyword evidence="9" id="KW-0482">Metalloprotease</keyword>
<evidence type="ECO:0000256" key="3">
    <source>
        <dbReference type="ARBA" id="ARBA00006006"/>
    </source>
</evidence>
<organism evidence="13 14">
    <name type="scientific">Nocardioides anomalus</name>
    <dbReference type="NCBI Taxonomy" id="2712223"/>
    <lineage>
        <taxon>Bacteria</taxon>
        <taxon>Bacillati</taxon>
        <taxon>Actinomycetota</taxon>
        <taxon>Actinomycetes</taxon>
        <taxon>Propionibacteriales</taxon>
        <taxon>Nocardioidaceae</taxon>
        <taxon>Nocardioides</taxon>
    </lineage>
</organism>